<evidence type="ECO:0000313" key="4">
    <source>
        <dbReference type="Proteomes" id="UP000272942"/>
    </source>
</evidence>
<dbReference type="Proteomes" id="UP000272942">
    <property type="component" value="Unassembled WGS sequence"/>
</dbReference>
<keyword evidence="1" id="KW-0436">Ligase</keyword>
<dbReference type="GO" id="GO:0004814">
    <property type="term" value="F:arginine-tRNA ligase activity"/>
    <property type="evidence" value="ECO:0007669"/>
    <property type="project" value="InterPro"/>
</dbReference>
<dbReference type="EMBL" id="UZAN01065392">
    <property type="protein sequence ID" value="VDP93952.1"/>
    <property type="molecule type" value="Genomic_DNA"/>
</dbReference>
<evidence type="ECO:0000259" key="2">
    <source>
        <dbReference type="Pfam" id="PF00750"/>
    </source>
</evidence>
<sequence>MSRSDGPPIEVRAVIYSGTQNLTSSLISLGEPDFSCFLFHKSSLYPRRNALVLLGVHFKTIFSAAEQAGFYRPAVQRVEHIGFGVVLGEDKKKFKTRSGETVRLVDLLDEGLERSKNRLIEKGRDKELTEEEFKNAQEAVAYGCIKYADLSHNRINDYVFSFDKMLEDKGNTAVYLLYAYTRIRNVSLYFHLQKSFRNLVLNLPATRQQVM</sequence>
<dbReference type="InterPro" id="IPR035684">
    <property type="entry name" value="ArgRS_core"/>
</dbReference>
<dbReference type="GO" id="GO:0006420">
    <property type="term" value="P:arginyl-tRNA aminoacylation"/>
    <property type="evidence" value="ECO:0007669"/>
    <property type="project" value="InterPro"/>
</dbReference>
<dbReference type="PANTHER" id="PTHR11956:SF5">
    <property type="entry name" value="ARGININE--TRNA LIGASE, CYTOPLASMIC"/>
    <property type="match status" value="1"/>
</dbReference>
<proteinExistence type="inferred from homology"/>
<dbReference type="GO" id="GO:0005524">
    <property type="term" value="F:ATP binding"/>
    <property type="evidence" value="ECO:0007669"/>
    <property type="project" value="UniProtKB-KW"/>
</dbReference>
<evidence type="ECO:0000313" key="3">
    <source>
        <dbReference type="EMBL" id="VDP93952.1"/>
    </source>
</evidence>
<reference evidence="3 4" key="1">
    <citation type="submission" date="2018-11" db="EMBL/GenBank/DDBJ databases">
        <authorList>
            <consortium name="Pathogen Informatics"/>
        </authorList>
    </citation>
    <scope>NUCLEOTIDE SEQUENCE [LARGE SCALE GENOMIC DNA]</scope>
    <source>
        <strain evidence="3 4">Egypt</strain>
    </source>
</reference>
<organism evidence="3 4">
    <name type="scientific">Echinostoma caproni</name>
    <dbReference type="NCBI Taxonomy" id="27848"/>
    <lineage>
        <taxon>Eukaryota</taxon>
        <taxon>Metazoa</taxon>
        <taxon>Spiralia</taxon>
        <taxon>Lophotrochozoa</taxon>
        <taxon>Platyhelminthes</taxon>
        <taxon>Trematoda</taxon>
        <taxon>Digenea</taxon>
        <taxon>Plagiorchiida</taxon>
        <taxon>Echinostomata</taxon>
        <taxon>Echinostomatoidea</taxon>
        <taxon>Echinostomatidae</taxon>
        <taxon>Echinostoma</taxon>
    </lineage>
</organism>
<dbReference type="SUPFAM" id="SSF52374">
    <property type="entry name" value="Nucleotidylyl transferase"/>
    <property type="match status" value="1"/>
</dbReference>
<keyword evidence="1" id="KW-0547">Nucleotide-binding</keyword>
<dbReference type="AlphaFoldDB" id="A0A3P8GXF5"/>
<keyword evidence="4" id="KW-1185">Reference proteome</keyword>
<protein>
    <recommendedName>
        <fullName evidence="2">Arginyl-tRNA synthetase catalytic core domain-containing protein</fullName>
    </recommendedName>
</protein>
<comment type="similarity">
    <text evidence="1">Belongs to the class-I aminoacyl-tRNA synthetase family.</text>
</comment>
<keyword evidence="1" id="KW-0648">Protein biosynthesis</keyword>
<accession>A0A3P8GXF5</accession>
<gene>
    <name evidence="3" type="ORF">ECPE_LOCUS16680</name>
</gene>
<dbReference type="Pfam" id="PF00750">
    <property type="entry name" value="tRNA-synt_1d"/>
    <property type="match status" value="1"/>
</dbReference>
<dbReference type="PANTHER" id="PTHR11956">
    <property type="entry name" value="ARGINYL-TRNA SYNTHETASE"/>
    <property type="match status" value="1"/>
</dbReference>
<evidence type="ECO:0000256" key="1">
    <source>
        <dbReference type="RuleBase" id="RU363038"/>
    </source>
</evidence>
<feature type="domain" description="Arginyl-tRNA synthetase catalytic core" evidence="2">
    <location>
        <begin position="56"/>
        <end position="162"/>
    </location>
</feature>
<keyword evidence="1" id="KW-0030">Aminoacyl-tRNA synthetase</keyword>
<dbReference type="OrthoDB" id="68056at2759"/>
<dbReference type="Gene3D" id="3.40.50.620">
    <property type="entry name" value="HUPs"/>
    <property type="match status" value="1"/>
</dbReference>
<dbReference type="InterPro" id="IPR001278">
    <property type="entry name" value="Arg-tRNA-ligase"/>
</dbReference>
<keyword evidence="1" id="KW-0067">ATP-binding</keyword>
<dbReference type="InterPro" id="IPR014729">
    <property type="entry name" value="Rossmann-like_a/b/a_fold"/>
</dbReference>
<name>A0A3P8GXF5_9TREM</name>